<dbReference type="NCBIfam" id="TIGR02680">
    <property type="entry name" value="TIGR02680 family protein"/>
    <property type="match status" value="1"/>
</dbReference>
<organism evidence="2 3">
    <name type="scientific">Parafrankia irregularis</name>
    <dbReference type="NCBI Taxonomy" id="795642"/>
    <lineage>
        <taxon>Bacteria</taxon>
        <taxon>Bacillati</taxon>
        <taxon>Actinomycetota</taxon>
        <taxon>Actinomycetes</taxon>
        <taxon>Frankiales</taxon>
        <taxon>Frankiaceae</taxon>
        <taxon>Parafrankia</taxon>
    </lineage>
</organism>
<protein>
    <submittedName>
        <fullName evidence="2">TIGR02680 family protein</fullName>
    </submittedName>
</protein>
<sequence>MQQTLALTEGTEDRFGPTPIRRHPYRWRLSRAGFVNVWHYYDNTFDLSGGRLILRGTNGSGKSRALEMLLPFLLDADRRNMGTGTAVRMEDLMTAGAGEQTNRLGYMWLELRRDVEADEDPASGYLTLGALVRFSASTKEAKVWYFTTALRVGHELSLLTADRKPLGRKELGQAVGEDRISDGPEPHRERVRAEVFGLTGGDASKERFNGLMKLLHTLRSPDVGNRIEEGRLPQIVSDALPPLSEEALTDAGQQLDGLTSTRDEQQRLEAAHGQVVAFLDSYRRYVAGVLTRSLTGTRQRAASCLETEAEAVRRRAIATGLESELLETLERRQFLADQVSELAAALEALKESDCYRGAKELTELSATVSSLAETARAKLELAQLRREGEVELVGAANALLTDMSTAVDELSERIDQARDQLTRVRLTAHELPASVGLVRTPPERRSELVRVYRDAPPVPTLRPAADVPRLVPADLIGLRAAAGSLREAADLRAARATSRVADARQLSDDRAGVQRAVETADDAAVEAETAASRAEQQADERDREAVGLVESWRAWLGNPGTGDLLGDVDWSAQPSLGPLLLDRLVLCGTEADGPVDLSELDRAADDAAAGARDRLAGELHRLDADDTADRRVVELLVTERRQLEASRDDPPLEPFWVTAVRGAALWQCVDFAPGQSADEQAGIEAALLASGLLTATIDARGQLTAASGQLLVSPIGPRAAVSVAAKLVPDPAGPIEPGVISALLGRIGLADPSAAMWVAPDGSWANGPLRGRHTVPAPRHIGAAAREAHRVQRLREIGAELEELAAAARARVERCARVEERKKAIRGHLRSAPRSKPLSDARVRAASEERQATQAATKAARLRAKADRLAIALAESEKAHRAACAEFGLPVDADSLVDLARAATVAAGTCGAVIGQVDVLTGLAERHQRAVGALAAAAEPRGRAEGDAELAWNEWHTGDTRIQALRRALGADPARVLEELKAIEASQVAAKRKLGAAETAVGELRTTAATAAAQADNADQKVRDEQAALAEQVDAVRAQLGQPGVVASAFTAKPAEPFADHTARAVAADAAELLAGLRRSRIEENALIRAQQVFDREIAASYEVIVTRHSEVLLYELADADGRRPLVEAAADLARKCDQGREALTEREQRVFTEFILGEVGEELRGRLYQAEDLITAMNRSLRSIQTSHGIGVRLTWKLAADNDAAVSRIRQLVMTAASVRSQAQDAELLELLRERVAAEALAEPNAGYALFLRKALDYRTWHTVEVIITGPEPGQERRISRRAKLSQGETRFVSYVTLFAAVDAYLSGLDDTATALRLILLDDAFAKVDDPTIAELLGLLVRLDVDFAMTGHALWGCVPQVPALDIYEICRQDGGGPAATVHVRWDGRNRHFLHSA</sequence>
<dbReference type="Proteomes" id="UP000198802">
    <property type="component" value="Unassembled WGS sequence"/>
</dbReference>
<feature type="coiled-coil region" evidence="1">
    <location>
        <begin position="517"/>
        <end position="544"/>
    </location>
</feature>
<dbReference type="InterPro" id="IPR027417">
    <property type="entry name" value="P-loop_NTPase"/>
</dbReference>
<proteinExistence type="predicted"/>
<evidence type="ECO:0000256" key="1">
    <source>
        <dbReference type="SAM" id="Coils"/>
    </source>
</evidence>
<dbReference type="SUPFAM" id="SSF52540">
    <property type="entry name" value="P-loop containing nucleoside triphosphate hydrolases"/>
    <property type="match status" value="1"/>
</dbReference>
<dbReference type="EMBL" id="FAOZ01000009">
    <property type="protein sequence ID" value="CUU56854.1"/>
    <property type="molecule type" value="Genomic_DNA"/>
</dbReference>
<feature type="coiled-coil region" evidence="1">
    <location>
        <begin position="845"/>
        <end position="879"/>
    </location>
</feature>
<evidence type="ECO:0000313" key="2">
    <source>
        <dbReference type="EMBL" id="CUU56854.1"/>
    </source>
</evidence>
<evidence type="ECO:0000313" key="3">
    <source>
        <dbReference type="Proteomes" id="UP000198802"/>
    </source>
</evidence>
<keyword evidence="1" id="KW-0175">Coiled coil</keyword>
<dbReference type="InterPro" id="IPR013496">
    <property type="entry name" value="CHP02680"/>
</dbReference>
<keyword evidence="3" id="KW-1185">Reference proteome</keyword>
<dbReference type="RefSeq" id="WP_091277682.1">
    <property type="nucleotide sequence ID" value="NZ_FAOZ01000009.1"/>
</dbReference>
<reference evidence="3" key="1">
    <citation type="submission" date="2015-11" db="EMBL/GenBank/DDBJ databases">
        <authorList>
            <person name="Varghese N."/>
        </authorList>
    </citation>
    <scope>NUCLEOTIDE SEQUENCE [LARGE SCALE GENOMIC DNA]</scope>
    <source>
        <strain evidence="3">DSM 45899</strain>
    </source>
</reference>
<accession>A0A0S4QQV0</accession>
<dbReference type="Pfam" id="PF13558">
    <property type="entry name" value="SbcC_Walker_B"/>
    <property type="match status" value="1"/>
</dbReference>
<name>A0A0S4QQV0_9ACTN</name>
<gene>
    <name evidence="2" type="ORF">Ga0074812_10974</name>
</gene>
<feature type="coiled-coil region" evidence="1">
    <location>
        <begin position="400"/>
        <end position="427"/>
    </location>
</feature>